<proteinExistence type="predicted"/>
<reference evidence="2" key="1">
    <citation type="submission" date="2014-09" db="EMBL/GenBank/DDBJ databases">
        <authorList>
            <person name="Magalhaes I.L.F."/>
            <person name="Oliveira U."/>
            <person name="Santos F.R."/>
            <person name="Vidigal T.H.D.A."/>
            <person name="Brescovit A.D."/>
            <person name="Santos A.J."/>
        </authorList>
    </citation>
    <scope>NUCLEOTIDE SEQUENCE</scope>
    <source>
        <tissue evidence="2">Shoot tissue taken approximately 20 cm above the soil surface</tissue>
    </source>
</reference>
<dbReference type="EMBL" id="GBRH01190524">
    <property type="protein sequence ID" value="JAE07372.1"/>
    <property type="molecule type" value="Transcribed_RNA"/>
</dbReference>
<accession>A0A0A9F4U3</accession>
<protein>
    <submittedName>
        <fullName evidence="2">Uncharacterized protein</fullName>
    </submittedName>
</protein>
<organism evidence="2">
    <name type="scientific">Arundo donax</name>
    <name type="common">Giant reed</name>
    <name type="synonym">Donax arundinaceus</name>
    <dbReference type="NCBI Taxonomy" id="35708"/>
    <lineage>
        <taxon>Eukaryota</taxon>
        <taxon>Viridiplantae</taxon>
        <taxon>Streptophyta</taxon>
        <taxon>Embryophyta</taxon>
        <taxon>Tracheophyta</taxon>
        <taxon>Spermatophyta</taxon>
        <taxon>Magnoliopsida</taxon>
        <taxon>Liliopsida</taxon>
        <taxon>Poales</taxon>
        <taxon>Poaceae</taxon>
        <taxon>PACMAD clade</taxon>
        <taxon>Arundinoideae</taxon>
        <taxon>Arundineae</taxon>
        <taxon>Arundo</taxon>
    </lineage>
</organism>
<evidence type="ECO:0000256" key="1">
    <source>
        <dbReference type="SAM" id="SignalP"/>
    </source>
</evidence>
<dbReference type="AlphaFoldDB" id="A0A0A9F4U3"/>
<name>A0A0A9F4U3_ARUDO</name>
<feature type="chain" id="PRO_5002062065" evidence="1">
    <location>
        <begin position="20"/>
        <end position="41"/>
    </location>
</feature>
<feature type="signal peptide" evidence="1">
    <location>
        <begin position="1"/>
        <end position="19"/>
    </location>
</feature>
<keyword evidence="1" id="KW-0732">Signal</keyword>
<reference evidence="2" key="2">
    <citation type="journal article" date="2015" name="Data Brief">
        <title>Shoot transcriptome of the giant reed, Arundo donax.</title>
        <authorList>
            <person name="Barrero R.A."/>
            <person name="Guerrero F.D."/>
            <person name="Moolhuijzen P."/>
            <person name="Goolsby J.A."/>
            <person name="Tidwell J."/>
            <person name="Bellgard S.E."/>
            <person name="Bellgard M.I."/>
        </authorList>
    </citation>
    <scope>NUCLEOTIDE SEQUENCE</scope>
    <source>
        <tissue evidence="2">Shoot tissue taken approximately 20 cm above the soil surface</tissue>
    </source>
</reference>
<sequence length="41" mass="4647">MSHNCISFICIKLFQVLLSCTMVHEHFLAVALQIAHLAIIH</sequence>
<evidence type="ECO:0000313" key="2">
    <source>
        <dbReference type="EMBL" id="JAE07372.1"/>
    </source>
</evidence>